<dbReference type="InterPro" id="IPR011335">
    <property type="entry name" value="Restrct_endonuc-II-like"/>
</dbReference>
<dbReference type="RefSeq" id="WP_331785627.1">
    <property type="nucleotide sequence ID" value="NZ_JAVFKM010000002.1"/>
</dbReference>
<evidence type="ECO:0000259" key="1">
    <source>
        <dbReference type="Pfam" id="PF05685"/>
    </source>
</evidence>
<protein>
    <submittedName>
        <fullName evidence="2">Uma2 family endonuclease</fullName>
    </submittedName>
</protein>
<dbReference type="EMBL" id="JAVFKM010000002">
    <property type="protein sequence ID" value="MEF3112753.1"/>
    <property type="molecule type" value="Genomic_DNA"/>
</dbReference>
<dbReference type="PANTHER" id="PTHR35400">
    <property type="entry name" value="SLR1083 PROTEIN"/>
    <property type="match status" value="1"/>
</dbReference>
<accession>A0ABU7WML0</accession>
<feature type="domain" description="Putative restriction endonuclease" evidence="1">
    <location>
        <begin position="22"/>
        <end position="170"/>
    </location>
</feature>
<organism evidence="2 3">
    <name type="scientific">Streptomyces chrestomyceticus</name>
    <dbReference type="NCBI Taxonomy" id="68185"/>
    <lineage>
        <taxon>Bacteria</taxon>
        <taxon>Bacillati</taxon>
        <taxon>Actinomycetota</taxon>
        <taxon>Actinomycetes</taxon>
        <taxon>Kitasatosporales</taxon>
        <taxon>Streptomycetaceae</taxon>
        <taxon>Streptomyces</taxon>
    </lineage>
</organism>
<proteinExistence type="predicted"/>
<dbReference type="Proteomes" id="UP001348265">
    <property type="component" value="Unassembled WGS sequence"/>
</dbReference>
<dbReference type="Pfam" id="PF05685">
    <property type="entry name" value="Uma2"/>
    <property type="match status" value="1"/>
</dbReference>
<evidence type="ECO:0000313" key="2">
    <source>
        <dbReference type="EMBL" id="MEF3112753.1"/>
    </source>
</evidence>
<keyword evidence="2" id="KW-0540">Nuclease</keyword>
<comment type="caution">
    <text evidence="2">The sequence shown here is derived from an EMBL/GenBank/DDBJ whole genome shotgun (WGS) entry which is preliminary data.</text>
</comment>
<name>A0ABU7WML0_9ACTN</name>
<dbReference type="SUPFAM" id="SSF52980">
    <property type="entry name" value="Restriction endonuclease-like"/>
    <property type="match status" value="1"/>
</dbReference>
<dbReference type="GO" id="GO:0004519">
    <property type="term" value="F:endonuclease activity"/>
    <property type="evidence" value="ECO:0007669"/>
    <property type="project" value="UniProtKB-KW"/>
</dbReference>
<evidence type="ECO:0000313" key="3">
    <source>
        <dbReference type="Proteomes" id="UP001348265"/>
    </source>
</evidence>
<sequence length="182" mass="19959">MDVLPEEAWDGLVRFRREAEWPEGCKVQIVGGLVAVAPPPESAHNDTVDELQRLLYAVIPRDWGAYQALELTVPGGQGLFVPDLAVAPKARQAEDAPRLVVEVTSRCGARHDRVDKLRGYAALGVPLYLLLAPWHSGKPTATLYGEPEDGSYRVLEMVKYGDELRLPAPFDVTVDTSLFPVG</sequence>
<keyword evidence="2" id="KW-0378">Hydrolase</keyword>
<dbReference type="CDD" id="cd06260">
    <property type="entry name" value="DUF820-like"/>
    <property type="match status" value="1"/>
</dbReference>
<gene>
    <name evidence="2" type="ORF">RB636_05980</name>
</gene>
<dbReference type="InterPro" id="IPR008538">
    <property type="entry name" value="Uma2"/>
</dbReference>
<dbReference type="PANTHER" id="PTHR35400:SF3">
    <property type="entry name" value="SLL1072 PROTEIN"/>
    <property type="match status" value="1"/>
</dbReference>
<reference evidence="2 3" key="1">
    <citation type="submission" date="2023-08" db="EMBL/GenBank/DDBJ databases">
        <authorList>
            <person name="Sharma P."/>
            <person name="Verma V."/>
            <person name="Mohan M.K."/>
            <person name="Dubey A.K."/>
        </authorList>
    </citation>
    <scope>NUCLEOTIDE SEQUENCE [LARGE SCALE GENOMIC DNA]</scope>
    <source>
        <strain evidence="2 3">ADP4</strain>
    </source>
</reference>
<keyword evidence="3" id="KW-1185">Reference proteome</keyword>
<keyword evidence="2" id="KW-0255">Endonuclease</keyword>
<dbReference type="Gene3D" id="3.90.1570.10">
    <property type="entry name" value="tt1808, chain A"/>
    <property type="match status" value="1"/>
</dbReference>
<dbReference type="InterPro" id="IPR012296">
    <property type="entry name" value="Nuclease_put_TT1808"/>
</dbReference>